<dbReference type="EMBL" id="AP014946">
    <property type="protein sequence ID" value="BAT59246.1"/>
    <property type="molecule type" value="Genomic_DNA"/>
</dbReference>
<reference evidence="1 2" key="1">
    <citation type="submission" date="2015-08" db="EMBL/GenBank/DDBJ databases">
        <title>Investigation of the bacterial diversity of lava forest soil.</title>
        <authorList>
            <person name="Lee J.S."/>
        </authorList>
    </citation>
    <scope>NUCLEOTIDE SEQUENCE [LARGE SCALE GENOMIC DNA]</scope>
    <source>
        <strain evidence="1 2">GJW-30</strain>
    </source>
</reference>
<gene>
    <name evidence="1" type="ORF">GJW-30_1_01777</name>
</gene>
<keyword evidence="2" id="KW-1185">Reference proteome</keyword>
<dbReference type="KEGG" id="vgo:GJW-30_1_01777"/>
<organism evidence="1 2">
    <name type="scientific">Variibacter gotjawalensis</name>
    <dbReference type="NCBI Taxonomy" id="1333996"/>
    <lineage>
        <taxon>Bacteria</taxon>
        <taxon>Pseudomonadati</taxon>
        <taxon>Pseudomonadota</taxon>
        <taxon>Alphaproteobacteria</taxon>
        <taxon>Hyphomicrobiales</taxon>
        <taxon>Nitrobacteraceae</taxon>
        <taxon>Variibacter</taxon>
    </lineage>
</organism>
<evidence type="ECO:0000313" key="2">
    <source>
        <dbReference type="Proteomes" id="UP000236884"/>
    </source>
</evidence>
<sequence>MTMFSTKLSTFLCVLAPVVLAYGLGSAPVARVLPDNFGTGLAAFHADVNSIAHGGFSGMYYAGLEKIREMQAKVQRSKDDSTR</sequence>
<evidence type="ECO:0000313" key="1">
    <source>
        <dbReference type="EMBL" id="BAT59246.1"/>
    </source>
</evidence>
<proteinExistence type="predicted"/>
<protein>
    <submittedName>
        <fullName evidence="1">Uncharacterized protein</fullName>
    </submittedName>
</protein>
<dbReference type="Proteomes" id="UP000236884">
    <property type="component" value="Chromosome"/>
</dbReference>
<dbReference type="AlphaFoldDB" id="A0A0S3PTU2"/>
<accession>A0A0S3PTU2</accession>
<name>A0A0S3PTU2_9BRAD</name>